<dbReference type="STRING" id="84531.LA76x_3217"/>
<dbReference type="PATRIC" id="fig|84531.8.peg.3232"/>
<dbReference type="KEGG" id="lab:LA76x_3217"/>
<reference evidence="2 3" key="1">
    <citation type="journal article" date="2015" name="BMC Genomics">
        <title>Comparative genomics and metabolic profiling of the genus Lysobacter.</title>
        <authorList>
            <person name="de Bruijn I."/>
            <person name="Cheng X."/>
            <person name="de Jager V."/>
            <person name="Exposito R.G."/>
            <person name="Watrous J."/>
            <person name="Patel N."/>
            <person name="Postma J."/>
            <person name="Dorrestein P.C."/>
            <person name="Kobayashi D."/>
            <person name="Raaijmakers J.M."/>
        </authorList>
    </citation>
    <scope>NUCLEOTIDE SEQUENCE [LARGE SCALE GENOMIC DNA]</scope>
    <source>
        <strain evidence="2 3">76</strain>
    </source>
</reference>
<evidence type="ECO:0000313" key="2">
    <source>
        <dbReference type="EMBL" id="ALN81345.1"/>
    </source>
</evidence>
<evidence type="ECO:0000256" key="1">
    <source>
        <dbReference type="SAM" id="MobiDB-lite"/>
    </source>
</evidence>
<keyword evidence="3" id="KW-1185">Reference proteome</keyword>
<dbReference type="Proteomes" id="UP000060787">
    <property type="component" value="Chromosome"/>
</dbReference>
<proteinExistence type="predicted"/>
<dbReference type="EMBL" id="CP011129">
    <property type="protein sequence ID" value="ALN81345.1"/>
    <property type="molecule type" value="Genomic_DNA"/>
</dbReference>
<evidence type="ECO:0000313" key="3">
    <source>
        <dbReference type="Proteomes" id="UP000060787"/>
    </source>
</evidence>
<sequence>MLRSSWVGAAQAATTPLQDRGQNICHGDRYAASAMPTTNPHHP</sequence>
<dbReference type="AlphaFoldDB" id="A0A0S2FCT0"/>
<name>A0A0S2FCT0_LYSAN</name>
<organism evidence="2 3">
    <name type="scientific">Lysobacter antibioticus</name>
    <dbReference type="NCBI Taxonomy" id="84531"/>
    <lineage>
        <taxon>Bacteria</taxon>
        <taxon>Pseudomonadati</taxon>
        <taxon>Pseudomonadota</taxon>
        <taxon>Gammaproteobacteria</taxon>
        <taxon>Lysobacterales</taxon>
        <taxon>Lysobacteraceae</taxon>
        <taxon>Lysobacter</taxon>
    </lineage>
</organism>
<gene>
    <name evidence="2" type="ORF">LA76x_3217</name>
</gene>
<accession>A0A0S2FCT0</accession>
<feature type="region of interest" description="Disordered" evidence="1">
    <location>
        <begin position="1"/>
        <end position="43"/>
    </location>
</feature>
<feature type="compositionally biased region" description="Polar residues" evidence="1">
    <location>
        <begin position="12"/>
        <end position="21"/>
    </location>
</feature>
<protein>
    <submittedName>
        <fullName evidence="2">Uncharacterized protein</fullName>
    </submittedName>
</protein>